<feature type="domain" description="DUF7619" evidence="2">
    <location>
        <begin position="80"/>
        <end position="168"/>
    </location>
</feature>
<evidence type="ECO:0000259" key="2">
    <source>
        <dbReference type="Pfam" id="PF24595"/>
    </source>
</evidence>
<dbReference type="Proteomes" id="UP000030185">
    <property type="component" value="Unassembled WGS sequence"/>
</dbReference>
<organism evidence="3 4">
    <name type="scientific">Sporocytophaga myxococcoides</name>
    <dbReference type="NCBI Taxonomy" id="153721"/>
    <lineage>
        <taxon>Bacteria</taxon>
        <taxon>Pseudomonadati</taxon>
        <taxon>Bacteroidota</taxon>
        <taxon>Cytophagia</taxon>
        <taxon>Cytophagales</taxon>
        <taxon>Cytophagaceae</taxon>
        <taxon>Sporocytophaga</taxon>
    </lineage>
</organism>
<proteinExistence type="predicted"/>
<gene>
    <name evidence="3" type="ORF">MYP_4079</name>
</gene>
<protein>
    <submittedName>
        <fullName evidence="3">Uncharacterized protein</fullName>
    </submittedName>
</protein>
<dbReference type="AlphaFoldDB" id="A0A098LK59"/>
<dbReference type="NCBIfam" id="TIGR04183">
    <property type="entry name" value="Por_Secre_tail"/>
    <property type="match status" value="1"/>
</dbReference>
<sequence length="456" mass="48915">MFESVALTPAWGVANCSMGAFGCGYAVGGLLTDPKAPPGWGVGPGDVGCVPGGFNLLGAATVLNCIAQRIICNQVVASCDPNDIIGPKGYGEGRYVSRSEVLPYTIRYENDPEAATAPAQKVEIRQVLDSDLNPLTFRVKDFGFADYVFAVEGNVSSYFNTVDLPDSLGYDLEVTAGIDIEKNEAFWILQTIDSKTGLPPADPLKGFLALNDSTGAGEGFVNYTIKAKNNAITGDSILALAEIVFDINAPIITPEIFNIIDAEPPVSKVKVLGIDSDSITVTAEIEDDFKGSGAKAYDLYVSEGNGDFKLVASDLPNDSTFKIASKEGEVYCLYAVSKDNVNNKEAQKPQADTCFISTGVVTGTVTPKVEGTFILYPNPSDGYKFNVLITGLEIQETVTLEVVDVLGRSMFVTDFRDAAYFIDSEVKLSPKLDPGIYFVNCYTKKGKSVKKMVVER</sequence>
<dbReference type="InterPro" id="IPR055353">
    <property type="entry name" value="DUF7619"/>
</dbReference>
<reference evidence="3 4" key="1">
    <citation type="submission" date="2014-09" db="EMBL/GenBank/DDBJ databases">
        <title>Sporocytophaga myxococcoides PG-01 genome sequencing.</title>
        <authorList>
            <person name="Liu L."/>
            <person name="Gao P.J."/>
            <person name="Chen G.J."/>
            <person name="Wang L.S."/>
        </authorList>
    </citation>
    <scope>NUCLEOTIDE SEQUENCE [LARGE SCALE GENOMIC DNA]</scope>
    <source>
        <strain evidence="3 4">PG-01</strain>
    </source>
</reference>
<evidence type="ECO:0000259" key="1">
    <source>
        <dbReference type="Pfam" id="PF18962"/>
    </source>
</evidence>
<evidence type="ECO:0000313" key="4">
    <source>
        <dbReference type="Proteomes" id="UP000030185"/>
    </source>
</evidence>
<accession>A0A098LK59</accession>
<dbReference type="EMBL" id="BBLT01000010">
    <property type="protein sequence ID" value="GAL86849.1"/>
    <property type="molecule type" value="Genomic_DNA"/>
</dbReference>
<keyword evidence="4" id="KW-1185">Reference proteome</keyword>
<feature type="domain" description="DUF7619" evidence="2">
    <location>
        <begin position="213"/>
        <end position="256"/>
    </location>
</feature>
<name>A0A098LK59_9BACT</name>
<feature type="domain" description="Secretion system C-terminal sorting" evidence="1">
    <location>
        <begin position="375"/>
        <end position="454"/>
    </location>
</feature>
<evidence type="ECO:0000313" key="3">
    <source>
        <dbReference type="EMBL" id="GAL86849.1"/>
    </source>
</evidence>
<dbReference type="Pfam" id="PF18962">
    <property type="entry name" value="Por_Secre_tail"/>
    <property type="match status" value="1"/>
</dbReference>
<dbReference type="Pfam" id="PF24595">
    <property type="entry name" value="DUF7619"/>
    <property type="match status" value="2"/>
</dbReference>
<dbReference type="eggNOG" id="COG2931">
    <property type="taxonomic scope" value="Bacteria"/>
</dbReference>
<dbReference type="InterPro" id="IPR026444">
    <property type="entry name" value="Secre_tail"/>
</dbReference>
<comment type="caution">
    <text evidence="3">The sequence shown here is derived from an EMBL/GenBank/DDBJ whole genome shotgun (WGS) entry which is preliminary data.</text>
</comment>